<dbReference type="PANTHER" id="PTHR35596:SF1">
    <property type="entry name" value="MICROBIAL-TYPE PARG CATALYTIC DOMAIN-CONTAINING PROTEIN"/>
    <property type="match status" value="1"/>
</dbReference>
<dbReference type="OrthoDB" id="2596346at2759"/>
<evidence type="ECO:0000313" key="4">
    <source>
        <dbReference type="Proteomes" id="UP000473826"/>
    </source>
</evidence>
<dbReference type="InterPro" id="IPR012664">
    <property type="entry name" value="CHP02452"/>
</dbReference>
<name>A0A7D8V107_VANHU</name>
<dbReference type="Proteomes" id="UP000473826">
    <property type="component" value="Unassembled WGS sequence"/>
</dbReference>
<dbReference type="PANTHER" id="PTHR35596">
    <property type="entry name" value="DUF2263 DOMAIN-CONTAINING PROTEIN"/>
    <property type="match status" value="1"/>
</dbReference>
<dbReference type="AlphaFoldDB" id="A0A7D8V107"/>
<dbReference type="InterPro" id="IPR043472">
    <property type="entry name" value="Macro_dom-like"/>
</dbReference>
<accession>A0A7D8V107</accession>
<evidence type="ECO:0000259" key="2">
    <source>
        <dbReference type="Pfam" id="PF10021"/>
    </source>
</evidence>
<proteinExistence type="predicted"/>
<dbReference type="Pfam" id="PF10021">
    <property type="entry name" value="PARG_cat_microb"/>
    <property type="match status" value="1"/>
</dbReference>
<sequence length="292" mass="31609">MSRRPAPADSQRKRNQKVSADNEAIIAAGHYLHPVAGRVDLAAIVKVACDGVVSYDPPATEQLLRQFTTAPFRPFDTLIEVTPETSTEAHERLALQENETSIAVLNFASARNPGGGYLGGARAQEEDVCRHSALYTTLTTPAAADYYAHHNRVRDTRYSHRVIWSPDVPVYRDCTGALLAKPYTVAFLTSPAPNAGALKKSNPAAFATVPALLRERAARILAVAASHRVRVLVLGAWGCGVFQCRPADTAAAFASLLKQDGEFYGVLERVVFAVYDPTSKQETIAAFRAVFG</sequence>
<dbReference type="Gene3D" id="3.40.220.10">
    <property type="entry name" value="Leucine Aminopeptidase, subunit E, domain 1"/>
    <property type="match status" value="1"/>
</dbReference>
<dbReference type="SUPFAM" id="SSF52949">
    <property type="entry name" value="Macro domain-like"/>
    <property type="match status" value="1"/>
</dbReference>
<feature type="domain" description="Microbial-type PARG catalytic" evidence="2">
    <location>
        <begin position="22"/>
        <end position="173"/>
    </location>
</feature>
<keyword evidence="4" id="KW-1185">Reference proteome</keyword>
<organism evidence="3 4">
    <name type="scientific">Vanrija humicola</name>
    <name type="common">Yeast</name>
    <name type="synonym">Cryptococcus humicola</name>
    <dbReference type="NCBI Taxonomy" id="5417"/>
    <lineage>
        <taxon>Eukaryota</taxon>
        <taxon>Fungi</taxon>
        <taxon>Dikarya</taxon>
        <taxon>Basidiomycota</taxon>
        <taxon>Agaricomycotina</taxon>
        <taxon>Tremellomycetes</taxon>
        <taxon>Trichosporonales</taxon>
        <taxon>Trichosporonaceae</taxon>
        <taxon>Vanrija</taxon>
    </lineage>
</organism>
<evidence type="ECO:0000256" key="1">
    <source>
        <dbReference type="SAM" id="MobiDB-lite"/>
    </source>
</evidence>
<feature type="region of interest" description="Disordered" evidence="1">
    <location>
        <begin position="1"/>
        <end position="20"/>
    </location>
</feature>
<comment type="caution">
    <text evidence="3">The sequence shown here is derived from an EMBL/GenBank/DDBJ whole genome shotgun (WGS) entry which is preliminary data.</text>
</comment>
<dbReference type="NCBIfam" id="TIGR02452">
    <property type="entry name" value="TIGR02452 family protein"/>
    <property type="match status" value="1"/>
</dbReference>
<reference evidence="3 4" key="1">
    <citation type="journal article" date="2019" name="PLoS Genet.">
        <title>Convergent evolution of linked mating-type loci in basidiomycete fungi.</title>
        <authorList>
            <person name="Sun S."/>
            <person name="Coelho M.A."/>
            <person name="Heitman J."/>
            <person name="Nowrousian M."/>
        </authorList>
    </citation>
    <scope>NUCLEOTIDE SEQUENCE [LARGE SCALE GENOMIC DNA]</scope>
    <source>
        <strain evidence="3 4">CBS 4282</strain>
    </source>
</reference>
<protein>
    <recommendedName>
        <fullName evidence="2">Microbial-type PARG catalytic domain-containing protein</fullName>
    </recommendedName>
</protein>
<dbReference type="EMBL" id="QKWK01000007">
    <property type="protein sequence ID" value="TXT08909.1"/>
    <property type="molecule type" value="Genomic_DNA"/>
</dbReference>
<gene>
    <name evidence="3" type="ORF">VHUM_03037</name>
</gene>
<dbReference type="InterPro" id="IPR019261">
    <property type="entry name" value="PARG_cat_microbial"/>
</dbReference>
<dbReference type="PIRSF" id="PIRSF014899">
    <property type="entry name" value="UCP014899"/>
    <property type="match status" value="1"/>
</dbReference>
<evidence type="ECO:0000313" key="3">
    <source>
        <dbReference type="EMBL" id="TXT08909.1"/>
    </source>
</evidence>